<name>A0ABN0TJ47_9ACTN</name>
<reference evidence="2 3" key="1">
    <citation type="journal article" date="2019" name="Int. J. Syst. Evol. Microbiol.">
        <title>The Global Catalogue of Microorganisms (GCM) 10K type strain sequencing project: providing services to taxonomists for standard genome sequencing and annotation.</title>
        <authorList>
            <consortium name="The Broad Institute Genomics Platform"/>
            <consortium name="The Broad Institute Genome Sequencing Center for Infectious Disease"/>
            <person name="Wu L."/>
            <person name="Ma J."/>
        </authorList>
    </citation>
    <scope>NUCLEOTIDE SEQUENCE [LARGE SCALE GENOMIC DNA]</scope>
    <source>
        <strain evidence="2 3">JCM 10425</strain>
    </source>
</reference>
<proteinExistence type="predicted"/>
<dbReference type="Proteomes" id="UP001500967">
    <property type="component" value="Unassembled WGS sequence"/>
</dbReference>
<evidence type="ECO:0000313" key="2">
    <source>
        <dbReference type="EMBL" id="GAA0223003.1"/>
    </source>
</evidence>
<keyword evidence="3" id="KW-1185">Reference proteome</keyword>
<dbReference type="EMBL" id="BAAAGX010000003">
    <property type="protein sequence ID" value="GAA0223003.1"/>
    <property type="molecule type" value="Genomic_DNA"/>
</dbReference>
<gene>
    <name evidence="2" type="ORF">GCM10009539_05270</name>
</gene>
<sequence length="151" mass="16522">MRAADVINLAAEAPGVPMHMTVVAVLDGAPLCDPAGRFRLDAIRRTVSAGVGSVPRLRQVLHEPGPFAGRPLWVDAASFDVSKHVGRIVVPAPAGEDALLELAALVMVRPLDRRRPLWRMVFVTGLAEQRIGLIMRCGRWSRPPLGRVRRR</sequence>
<dbReference type="SUPFAM" id="SSF52777">
    <property type="entry name" value="CoA-dependent acyltransferases"/>
    <property type="match status" value="1"/>
</dbReference>
<accession>A0ABN0TJ47</accession>
<protein>
    <recommendedName>
        <fullName evidence="1">O-acyltransferase WSD1-like N-terminal domain-containing protein</fullName>
    </recommendedName>
</protein>
<evidence type="ECO:0000259" key="1">
    <source>
        <dbReference type="Pfam" id="PF03007"/>
    </source>
</evidence>
<evidence type="ECO:0000313" key="3">
    <source>
        <dbReference type="Proteomes" id="UP001500967"/>
    </source>
</evidence>
<dbReference type="Pfam" id="PF03007">
    <property type="entry name" value="WS_DGAT_cat"/>
    <property type="match status" value="1"/>
</dbReference>
<organism evidence="2 3">
    <name type="scientific">Cryptosporangium japonicum</name>
    <dbReference type="NCBI Taxonomy" id="80872"/>
    <lineage>
        <taxon>Bacteria</taxon>
        <taxon>Bacillati</taxon>
        <taxon>Actinomycetota</taxon>
        <taxon>Actinomycetes</taxon>
        <taxon>Cryptosporangiales</taxon>
        <taxon>Cryptosporangiaceae</taxon>
        <taxon>Cryptosporangium</taxon>
    </lineage>
</organism>
<dbReference type="InterPro" id="IPR004255">
    <property type="entry name" value="O-acyltransferase_WSD1_N"/>
</dbReference>
<feature type="domain" description="O-acyltransferase WSD1-like N-terminal" evidence="1">
    <location>
        <begin position="1"/>
        <end position="135"/>
    </location>
</feature>
<comment type="caution">
    <text evidence="2">The sequence shown here is derived from an EMBL/GenBank/DDBJ whole genome shotgun (WGS) entry which is preliminary data.</text>
</comment>